<organism evidence="1 2">
    <name type="scientific">Nitrobacter hamburgensis (strain DSM 10229 / NCIMB 13809 / X14)</name>
    <dbReference type="NCBI Taxonomy" id="323097"/>
    <lineage>
        <taxon>Bacteria</taxon>
        <taxon>Pseudomonadati</taxon>
        <taxon>Pseudomonadota</taxon>
        <taxon>Alphaproteobacteria</taxon>
        <taxon>Hyphomicrobiales</taxon>
        <taxon>Nitrobacteraceae</taxon>
        <taxon>Nitrobacter</taxon>
    </lineage>
</organism>
<dbReference type="AlphaFoldDB" id="Q1QLQ6"/>
<evidence type="ECO:0000313" key="2">
    <source>
        <dbReference type="Proteomes" id="UP000001953"/>
    </source>
</evidence>
<dbReference type="EMBL" id="CP000319">
    <property type="protein sequence ID" value="ABE62841.1"/>
    <property type="molecule type" value="Genomic_DNA"/>
</dbReference>
<dbReference type="STRING" id="323097.Nham_2043"/>
<evidence type="ECO:0000313" key="1">
    <source>
        <dbReference type="EMBL" id="ABE62841.1"/>
    </source>
</evidence>
<accession>Q1QLQ6</accession>
<gene>
    <name evidence="1" type="ordered locus">Nham_2043</name>
</gene>
<protein>
    <submittedName>
        <fullName evidence="1">Uncharacterized protein</fullName>
    </submittedName>
</protein>
<keyword evidence="2" id="KW-1185">Reference proteome</keyword>
<name>Q1QLQ6_NITHX</name>
<reference evidence="1 2" key="1">
    <citation type="submission" date="2006-03" db="EMBL/GenBank/DDBJ databases">
        <title>Complete sequence of chromosome of Nitrobacter hamburgensis X14.</title>
        <authorList>
            <consortium name="US DOE Joint Genome Institute"/>
            <person name="Copeland A."/>
            <person name="Lucas S."/>
            <person name="Lapidus A."/>
            <person name="Barry K."/>
            <person name="Detter J.C."/>
            <person name="Glavina del Rio T."/>
            <person name="Hammon N."/>
            <person name="Israni S."/>
            <person name="Dalin E."/>
            <person name="Tice H."/>
            <person name="Pitluck S."/>
            <person name="Chain P."/>
            <person name="Malfatti S."/>
            <person name="Shin M."/>
            <person name="Vergez L."/>
            <person name="Schmutz J."/>
            <person name="Larimer F."/>
            <person name="Land M."/>
            <person name="Hauser L."/>
            <person name="Kyrpides N."/>
            <person name="Ivanova N."/>
            <person name="Ward B."/>
            <person name="Arp D."/>
            <person name="Klotz M."/>
            <person name="Stein L."/>
            <person name="O'Mullan G."/>
            <person name="Starkenburg S."/>
            <person name="Sayavedra L."/>
            <person name="Poret-Peterson A.T."/>
            <person name="Gentry M.E."/>
            <person name="Bruce D."/>
            <person name="Richardson P."/>
        </authorList>
    </citation>
    <scope>NUCLEOTIDE SEQUENCE [LARGE SCALE GENOMIC DNA]</scope>
    <source>
        <strain evidence="2">DSM 10229 / NCIMB 13809 / X14</strain>
    </source>
</reference>
<dbReference type="KEGG" id="nha:Nham_2043"/>
<dbReference type="HOGENOM" id="CLU_2524154_0_0_5"/>
<sequence length="84" mass="9600">MIPKSENRFPDKIMLNQKTKAEVRCNAVGLDSSRSRPKCPRTEFFTDILAENFRPNIRGFEESYRLFPLPILLPAGGIVHYSAC</sequence>
<dbReference type="Proteomes" id="UP000001953">
    <property type="component" value="Chromosome"/>
</dbReference>
<proteinExistence type="predicted"/>